<feature type="region of interest" description="Disordered" evidence="2">
    <location>
        <begin position="2103"/>
        <end position="2127"/>
    </location>
</feature>
<dbReference type="PROSITE" id="PS50294">
    <property type="entry name" value="WD_REPEATS_REGION"/>
    <property type="match status" value="1"/>
</dbReference>
<evidence type="ECO:0000256" key="2">
    <source>
        <dbReference type="SAM" id="MobiDB-lite"/>
    </source>
</evidence>
<dbReference type="Gene3D" id="2.130.10.10">
    <property type="entry name" value="YVTN repeat-like/Quinoprotein amine dehydrogenase"/>
    <property type="match status" value="3"/>
</dbReference>
<feature type="compositionally biased region" description="Polar residues" evidence="2">
    <location>
        <begin position="2110"/>
        <end position="2127"/>
    </location>
</feature>
<protein>
    <recommendedName>
        <fullName evidence="3">RAVE complex protein Rav1 C-terminal domain-containing protein</fullName>
    </recommendedName>
</protein>
<feature type="region of interest" description="Disordered" evidence="2">
    <location>
        <begin position="2492"/>
        <end position="2518"/>
    </location>
</feature>
<organism evidence="4 5">
    <name type="scientific">Ziziphus jujuba var. spinosa</name>
    <dbReference type="NCBI Taxonomy" id="714518"/>
    <lineage>
        <taxon>Eukaryota</taxon>
        <taxon>Viridiplantae</taxon>
        <taxon>Streptophyta</taxon>
        <taxon>Embryophyta</taxon>
        <taxon>Tracheophyta</taxon>
        <taxon>Spermatophyta</taxon>
        <taxon>Magnoliopsida</taxon>
        <taxon>eudicotyledons</taxon>
        <taxon>Gunneridae</taxon>
        <taxon>Pentapetalae</taxon>
        <taxon>rosids</taxon>
        <taxon>fabids</taxon>
        <taxon>Rosales</taxon>
        <taxon>Rhamnaceae</taxon>
        <taxon>Paliureae</taxon>
        <taxon>Ziziphus</taxon>
    </lineage>
</organism>
<dbReference type="FunFam" id="2.130.10.10:FF:001240">
    <property type="entry name" value="Transducin family protein / WD-40 repeat family protein"/>
    <property type="match status" value="1"/>
</dbReference>
<sequence length="2631" mass="292305">MAETETPNSTTEIPLDPIKHLPLPLLRSDPLPPAPTRSGPPGSTIDWLPSFSNHSWVAYGASSLLVISHFPSPLSSEETVIGPFLRQVFELTSSVKAVSWSPATPSIGELAAAADNCIWVFSHDSGTSKGSFCWSQNAVMVQSTKVEAIRWTDSGDGIVAGGLEVVLWKKSNRSWEIAWKYETDRPQTLVSATWSIEGPSATAAYPNKLQIEGSLSNEESKCVSVCQSDGKLVYGKVELHHPLPVLMIQWRPPRGKELNEHAKHSRRHVLLSSCLDGTVRLWSEIDCGRARKIGKEINDYKKMRRSFCVAAVIEINQVLKGTLGLDVHVSWATESVGMQETGEGATRFFSSKGYEHDKTGSCEWIVGFGPGMLVSLWAIHCLDDVSPMRFPRVTLWKKEELQGLEVGHLHRNDFANSKEKIFLPKVAILRNDLSSPPIMCSFVQLLPCNSLVRSPLSIQKSNNTGDLSLNKSTESSLSLNKSTESSLSCLPGGFLDLDGHTGKIVQVAVHPCSCEVQFAVSLDSNGLLLFWSTSTIANCIMGRPTLIPTWELYGKLVTQNSCSKYTSLRWAPLVLDRDLVLLMGHIGGIDCFIVTNHQNEEEKIECHYLCTIPFTGHGPYEEGPTNIFSIPLPSNKHKTLNSNKFMLLGIWMKGFQALSWEVTLHSYDSSESCCESDFETKDAAECSVWSFESSFAGKKYCINVRPCSSQLPDRQTNDPITSFAVVCPDGLISFEQNSTSFNDKFCAYPAYIMATGCSNGSLKLWRSNQGKTSTPHIPWQLVGMIDTHKGPISAISLTDSGRKVATICKEFQSNNVSTLHIWDCVHILGAGTFMLEDSVTLDGEVVSLNWLTLGTGQLLLGVCMQNQLRLYAQRCCGGQTLLNPVKSLKKEIWICIAFAYTSSPIHNFLWGPRVTAVVIHDNYLSIIGQWLFLDDKKRQYEGHPNYIKGNNQVCEGEVETDILSTIFTDCDIDGLKELSLEDNIREYKSGTPAKINMKKDCLSSILLAATTQLKSGSGTKLGPWKILQVVEKLSGSLPVYHPEALLMNMYAGNWKRAYMAVKHLVEWLTDKRSKPAKSCHIVPQIPLSSYFEGFIPNSLPDKGFHWSGDASLSTSSFQTQRGLSPFAYGLDSGPPNNLLISSSTKPELSSFMEPLENFHELAAITKAEKTQILAIIDLLNEVANPHSASVYESLDESGKRFWIALRFQQLHFSRRFGRPATVEELVIDAGLIVWAYHSDCQENLFGSILPSEPSWQEMRKLGIGFWFTNVAQLRTKMEKLARLQYLRKKDPKDCALLYIALNRIQVLAGLFKISKDEKDKPLVGFLLRNFQEEKNKAAALKNAYVLMGRHQLELAIAFFLLGGDTSSAINVCAKNLGDEQLALVICRLVEGRGGQLEHYLITKFILPSTIEKGDCWLASLLEVPKIKILNFRTFLKTSLYRAACVTSFGFLKQLTMDSFDFQWELGNYSQSFKNMLGFQINSANEKPAIISSHIAFLEPNIGLYCLSLATKNCMRNAIGDQNAAILARWAILMTVTALNRCGLPVITFVVMFRFRTHANISHACCKLEALECLSSSVITLANQGNVFDFEHSNILRGILFPAPRDSSNWLSGDVAANLECHTKLDLALQYFSKLIREHPSWADTIENSAGSSTSSREYESDQHVELLESFRRKLYRGLEQYEQKFSLLPLSLISKISLSLYNQGLLVIGYDILRGFICQDHSQDKSQIGDNMLLYPPLHNPLLKVTEETSLLCSRFIAACSIACSQLKHYTEVYESCETRSCSDACSNYFQGLILSLRSLSASLRIICESLSKDLTLKPLMIIDLVEYYVYFAYLWLHRNSRGLLLLMQPIFVTYTNGHTPYEFDIENLKQVLPEIAKLVSQNLLFDDVGQSPQVFKGLLENHSKDVTHSIPADERWHVIGACLWQHMSRFMNHKSNMMSYKLEDSFSTGLSHGKLSPWASSSRHLESDNSLEKQIGLVTLDLVKLLKTTLAHISSYYVKQLASYLWQKMDNGWHVITLDWLEEFSESQTKALYQHLNQEIISLDMMNGKDEYDTLWDICADPKMISESFAQEKISWLHCFDYKPSKGWNDICKVIREVDRAEETHNHEGTPSTSSATSQGGSPSTSRRLFRNGQTFLSSWQKDTTVTKEITSFKSPQEIFKRNGELLEALCINSIYQQQAAIASNKKGIMFFNWEDRMPFRDQSQYIWSEADWPLNGWAGSESTPAPTYVSPGVGLGSKKGAHLGLGGATVGMGTLASSGRDLTGGGAFGVPSHIGASSFGWEAQEDFEEFVDPPATVENINTRAFSSHPSRPFFLVGSSNTHIYLWEFGMDKATATYGVLPAANVPPPYVLASVSALQFDHCGHRFANAALDGTVCIWQLEVGGRSNIRPTESSLCFDGHASDVSYVTSSGSIIAVAGHNSNGVNVVIWDTLAPPTTSQASIICHEGGARSLSVFDNDIGSGSISPLIVTGGTGGDVGLHDFRYIATGKTKRHRHSDNGEQTLNKSSNIDMRTGNTKFGERNPNGMLWYIPKAHSGSVTKICTIPNTSLFLTGSKDGDVKLWDAKRAKMVCHWPKLHERHTFLQPSSRGFGGVVQAAVTDIQVVSHGFLTCGGDGTVKLIQLKDHYHGT</sequence>
<evidence type="ECO:0000313" key="5">
    <source>
        <dbReference type="Proteomes" id="UP000813462"/>
    </source>
</evidence>
<feature type="repeat" description="WD" evidence="1">
    <location>
        <begin position="2533"/>
        <end position="2574"/>
    </location>
</feature>
<dbReference type="GO" id="GO:0043291">
    <property type="term" value="C:RAVE complex"/>
    <property type="evidence" value="ECO:0007669"/>
    <property type="project" value="TreeGrafter"/>
</dbReference>
<comment type="caution">
    <text evidence="4">The sequence shown here is derived from an EMBL/GenBank/DDBJ whole genome shotgun (WGS) entry which is preliminary data.</text>
</comment>
<dbReference type="PANTHER" id="PTHR13950:SF9">
    <property type="entry name" value="RABCONNECTIN-3A"/>
    <property type="match status" value="1"/>
</dbReference>
<dbReference type="InterPro" id="IPR001680">
    <property type="entry name" value="WD40_rpt"/>
</dbReference>
<dbReference type="SMART" id="SM00320">
    <property type="entry name" value="WD40"/>
    <property type="match status" value="11"/>
</dbReference>
<dbReference type="SUPFAM" id="SSF50978">
    <property type="entry name" value="WD40 repeat-like"/>
    <property type="match status" value="3"/>
</dbReference>
<dbReference type="Pfam" id="PF00400">
    <property type="entry name" value="WD40"/>
    <property type="match status" value="1"/>
</dbReference>
<gene>
    <name evidence="4" type="ORF">FEM48_Zijuj08G0039000</name>
</gene>
<dbReference type="InterPro" id="IPR036322">
    <property type="entry name" value="WD40_repeat_dom_sf"/>
</dbReference>
<accession>A0A978UWU8</accession>
<dbReference type="EMBL" id="JAEACU010000008">
    <property type="protein sequence ID" value="KAH7519464.1"/>
    <property type="molecule type" value="Genomic_DNA"/>
</dbReference>
<evidence type="ECO:0000259" key="3">
    <source>
        <dbReference type="Pfam" id="PF12234"/>
    </source>
</evidence>
<reference evidence="4" key="1">
    <citation type="journal article" date="2021" name="Front. Plant Sci.">
        <title>Chromosome-Scale Genome Assembly for Chinese Sour Jujube and Insights Into Its Genome Evolution and Domestication Signature.</title>
        <authorList>
            <person name="Shen L.-Y."/>
            <person name="Luo H."/>
            <person name="Wang X.-L."/>
            <person name="Wang X.-M."/>
            <person name="Qiu X.-J."/>
            <person name="Liu H."/>
            <person name="Zhou S.-S."/>
            <person name="Jia K.-H."/>
            <person name="Nie S."/>
            <person name="Bao Y.-T."/>
            <person name="Zhang R.-G."/>
            <person name="Yun Q.-Z."/>
            <person name="Chai Y.-H."/>
            <person name="Lu J.-Y."/>
            <person name="Li Y."/>
            <person name="Zhao S.-W."/>
            <person name="Mao J.-F."/>
            <person name="Jia S.-G."/>
            <person name="Mao Y.-M."/>
        </authorList>
    </citation>
    <scope>NUCLEOTIDE SEQUENCE</scope>
    <source>
        <strain evidence="4">AT0</strain>
        <tissue evidence="4">Leaf</tissue>
    </source>
</reference>
<keyword evidence="1" id="KW-0853">WD repeat</keyword>
<dbReference type="InterPro" id="IPR022033">
    <property type="entry name" value="Rav1p_C"/>
</dbReference>
<dbReference type="Proteomes" id="UP000813462">
    <property type="component" value="Unassembled WGS sequence"/>
</dbReference>
<dbReference type="Pfam" id="PF12234">
    <property type="entry name" value="Rav1p_C"/>
    <property type="match status" value="1"/>
</dbReference>
<proteinExistence type="predicted"/>
<evidence type="ECO:0000313" key="4">
    <source>
        <dbReference type="EMBL" id="KAH7519464.1"/>
    </source>
</evidence>
<dbReference type="PROSITE" id="PS50082">
    <property type="entry name" value="WD_REPEATS_2"/>
    <property type="match status" value="1"/>
</dbReference>
<evidence type="ECO:0000256" key="1">
    <source>
        <dbReference type="PROSITE-ProRule" id="PRU00221"/>
    </source>
</evidence>
<dbReference type="GO" id="GO:0007035">
    <property type="term" value="P:vacuolar acidification"/>
    <property type="evidence" value="ECO:0007669"/>
    <property type="project" value="TreeGrafter"/>
</dbReference>
<feature type="domain" description="RAVE complex protein Rav1 C-terminal" evidence="3">
    <location>
        <begin position="763"/>
        <end position="1420"/>
    </location>
</feature>
<dbReference type="InterPro" id="IPR015943">
    <property type="entry name" value="WD40/YVTN_repeat-like_dom_sf"/>
</dbReference>
<feature type="compositionally biased region" description="Polar residues" evidence="2">
    <location>
        <begin position="2501"/>
        <end position="2518"/>
    </location>
</feature>
<name>A0A978UWU8_ZIZJJ</name>
<dbReference type="InterPro" id="IPR052208">
    <property type="entry name" value="DmX-like/RAVE_component"/>
</dbReference>
<dbReference type="PANTHER" id="PTHR13950">
    <property type="entry name" value="RABCONNECTIN-RELATED"/>
    <property type="match status" value="1"/>
</dbReference>